<organism evidence="5 6">
    <name type="scientific">Entomospira culicis</name>
    <dbReference type="NCBI Taxonomy" id="2719989"/>
    <lineage>
        <taxon>Bacteria</taxon>
        <taxon>Pseudomonadati</taxon>
        <taxon>Spirochaetota</taxon>
        <taxon>Spirochaetia</taxon>
        <taxon>Spirochaetales</taxon>
        <taxon>Spirochaetaceae</taxon>
        <taxon>Entomospira</taxon>
    </lineage>
</organism>
<dbReference type="InterPro" id="IPR032525">
    <property type="entry name" value="Peptidase_U32_C"/>
</dbReference>
<evidence type="ECO:0000256" key="1">
    <source>
        <dbReference type="ARBA" id="ARBA00022670"/>
    </source>
</evidence>
<dbReference type="Pfam" id="PF01136">
    <property type="entry name" value="Peptidase_U32"/>
    <property type="match status" value="1"/>
</dbReference>
<keyword evidence="1" id="KW-0645">Protease</keyword>
<evidence type="ECO:0000256" key="3">
    <source>
        <dbReference type="ARBA" id="ARBA00038374"/>
    </source>
</evidence>
<comment type="similarity">
    <text evidence="3">Belongs to the peptidase U32 family.</text>
</comment>
<dbReference type="Pfam" id="PF16325">
    <property type="entry name" value="Peptidase_U32_C"/>
    <property type="match status" value="1"/>
</dbReference>
<evidence type="ECO:0000313" key="5">
    <source>
        <dbReference type="EMBL" id="NIZ69556.1"/>
    </source>
</evidence>
<dbReference type="GO" id="GO:0006508">
    <property type="term" value="P:proteolysis"/>
    <property type="evidence" value="ECO:0007669"/>
    <property type="project" value="UniProtKB-KW"/>
</dbReference>
<name>A0A968GGS8_9SPIO</name>
<dbReference type="PROSITE" id="PS01276">
    <property type="entry name" value="PEPTIDASE_U32"/>
    <property type="match status" value="1"/>
</dbReference>
<sequence length="427" mass="47134">MQKNIKKPELLAPAGDFAKLKVALLYGADAVYVGAPALGLRAKSGFSAEELAEAVAYVHERGKKIYLTLNLFAKDSDEKRLAYFVEVAQTVKADGLIIADPGVFNYMKEANLGISLHISTQANVSSSHTAKFWQAQGADLCVLARELTLAEAKKLKEEVGDFGVEIFIHGAMCMAMSGRCLISAYTDSRSGNRGACNHACRKNYSTKLVVTEQEGREVEPFELFEDEDGSYLFNSKDLCLMPVLDEVLSAGFDSLKIEGRNKSLYYAGAVTRVYRHAIDAWFADPEHWDAKLFIDEVNTLQNRGYTLGFAHGFAGKDAQAYHTTVSTSSYRTAGFIRELRPEEFVLEIKHKLKIGDTIEILSPYQFKPLAYTIKSMYDEESGEPLEEKNPGQAGWAVRLPLPDGVDVHLLPVYTLTRIQVADGSGAT</sequence>
<gene>
    <name evidence="5" type="ORF">HCT48_04915</name>
</gene>
<dbReference type="GO" id="GO:0008233">
    <property type="term" value="F:peptidase activity"/>
    <property type="evidence" value="ECO:0007669"/>
    <property type="project" value="UniProtKB-KW"/>
</dbReference>
<dbReference type="EMBL" id="JAATLM010000001">
    <property type="protein sequence ID" value="NIZ69556.1"/>
    <property type="molecule type" value="Genomic_DNA"/>
</dbReference>
<accession>A0A968GGS8</accession>
<reference evidence="5" key="1">
    <citation type="submission" date="2020-03" db="EMBL/GenBank/DDBJ databases">
        <title>Spirochaetal bacteria isolated from arthropods constitute a novel genus Entomospira genus novum within the order Spirochaetales.</title>
        <authorList>
            <person name="Grana-Miraglia L."/>
            <person name="Sikutova S."/>
            <person name="Fingerle V."/>
            <person name="Sing A."/>
            <person name="Castillo-Ramirez S."/>
            <person name="Margos G."/>
            <person name="Rudolf I."/>
        </authorList>
    </citation>
    <scope>NUCLEOTIDE SEQUENCE</scope>
    <source>
        <strain evidence="5">BR149</strain>
    </source>
</reference>
<dbReference type="Proteomes" id="UP000778951">
    <property type="component" value="Unassembled WGS sequence"/>
</dbReference>
<dbReference type="InterPro" id="IPR001539">
    <property type="entry name" value="Peptidase_U32"/>
</dbReference>
<evidence type="ECO:0000256" key="2">
    <source>
        <dbReference type="ARBA" id="ARBA00022801"/>
    </source>
</evidence>
<dbReference type="PANTHER" id="PTHR30217">
    <property type="entry name" value="PEPTIDASE U32 FAMILY"/>
    <property type="match status" value="1"/>
</dbReference>
<protein>
    <submittedName>
        <fullName evidence="5">U32 family peptidase</fullName>
    </submittedName>
</protein>
<dbReference type="InterPro" id="IPR051454">
    <property type="entry name" value="RNA/ubiquinone_mod_enzymes"/>
</dbReference>
<feature type="domain" description="Peptidase family U32 C-terminal" evidence="4">
    <location>
        <begin position="329"/>
        <end position="404"/>
    </location>
</feature>
<comment type="caution">
    <text evidence="5">The sequence shown here is derived from an EMBL/GenBank/DDBJ whole genome shotgun (WGS) entry which is preliminary data.</text>
</comment>
<dbReference type="PANTHER" id="PTHR30217:SF6">
    <property type="entry name" value="TRNA HYDROXYLATION PROTEIN P"/>
    <property type="match status" value="1"/>
</dbReference>
<evidence type="ECO:0000313" key="6">
    <source>
        <dbReference type="Proteomes" id="UP000778951"/>
    </source>
</evidence>
<keyword evidence="6" id="KW-1185">Reference proteome</keyword>
<dbReference type="AlphaFoldDB" id="A0A968GGS8"/>
<keyword evidence="2" id="KW-0378">Hydrolase</keyword>
<dbReference type="RefSeq" id="WP_167695643.1">
    <property type="nucleotide sequence ID" value="NZ_CP118181.1"/>
</dbReference>
<proteinExistence type="inferred from homology"/>
<dbReference type="Gene3D" id="2.40.30.10">
    <property type="entry name" value="Translation factors"/>
    <property type="match status" value="1"/>
</dbReference>
<evidence type="ECO:0000259" key="4">
    <source>
        <dbReference type="Pfam" id="PF16325"/>
    </source>
</evidence>